<dbReference type="GO" id="GO:0016887">
    <property type="term" value="F:ATP hydrolysis activity"/>
    <property type="evidence" value="ECO:0007669"/>
    <property type="project" value="InterPro"/>
</dbReference>
<dbReference type="PANTHER" id="PTHR30486">
    <property type="entry name" value="TWITCHING MOTILITY PROTEIN PILT"/>
    <property type="match status" value="1"/>
</dbReference>
<comment type="caution">
    <text evidence="3">The sequence shown here is derived from an EMBL/GenBank/DDBJ whole genome shotgun (WGS) entry which is preliminary data.</text>
</comment>
<dbReference type="PANTHER" id="PTHR30486:SF6">
    <property type="entry name" value="TYPE IV PILUS RETRACTATION ATPASE PILT"/>
    <property type="match status" value="1"/>
</dbReference>
<evidence type="ECO:0000313" key="3">
    <source>
        <dbReference type="EMBL" id="MBN2066954.1"/>
    </source>
</evidence>
<dbReference type="AlphaFoldDB" id="A0A938YMK0"/>
<dbReference type="Proteomes" id="UP000809243">
    <property type="component" value="Unassembled WGS sequence"/>
</dbReference>
<name>A0A938YMK0_9ARCH</name>
<reference evidence="3" key="1">
    <citation type="submission" date="2021-01" db="EMBL/GenBank/DDBJ databases">
        <title>Active Sulfur Cycling in an Early Earth Analoge.</title>
        <authorList>
            <person name="Hahn C.R."/>
            <person name="Youssef N.H."/>
            <person name="Elshahed M."/>
        </authorList>
    </citation>
    <scope>NUCLEOTIDE SEQUENCE</scope>
    <source>
        <strain evidence="3">Zod_Metabat.1151</strain>
    </source>
</reference>
<organism evidence="3 4">
    <name type="scientific">Candidatus Iainarchaeum sp</name>
    <dbReference type="NCBI Taxonomy" id="3101447"/>
    <lineage>
        <taxon>Archaea</taxon>
        <taxon>Candidatus Iainarchaeota</taxon>
        <taxon>Candidatus Iainarchaeia</taxon>
        <taxon>Candidatus Iainarchaeales</taxon>
        <taxon>Candidatus Iainarchaeaceae</taxon>
        <taxon>Candidatus Iainarchaeum</taxon>
    </lineage>
</organism>
<dbReference type="Gene3D" id="3.40.50.300">
    <property type="entry name" value="P-loop containing nucleotide triphosphate hydrolases"/>
    <property type="match status" value="1"/>
</dbReference>
<dbReference type="InterPro" id="IPR027417">
    <property type="entry name" value="P-loop_NTPase"/>
</dbReference>
<evidence type="ECO:0000256" key="1">
    <source>
        <dbReference type="ARBA" id="ARBA00006611"/>
    </source>
</evidence>
<feature type="non-terminal residue" evidence="3">
    <location>
        <position position="623"/>
    </location>
</feature>
<dbReference type="InterPro" id="IPR001482">
    <property type="entry name" value="T2SS/T4SS_dom"/>
</dbReference>
<gene>
    <name evidence="3" type="ORF">JW744_00620</name>
</gene>
<proteinExistence type="inferred from homology"/>
<protein>
    <submittedName>
        <fullName evidence="3">Type II/IV secretion system ATPase subunit</fullName>
    </submittedName>
</protein>
<dbReference type="SUPFAM" id="SSF52540">
    <property type="entry name" value="P-loop containing nucleoside triphosphate hydrolases"/>
    <property type="match status" value="1"/>
</dbReference>
<dbReference type="EMBL" id="JAFGDB010000008">
    <property type="protein sequence ID" value="MBN2066954.1"/>
    <property type="molecule type" value="Genomic_DNA"/>
</dbReference>
<evidence type="ECO:0000313" key="4">
    <source>
        <dbReference type="Proteomes" id="UP000809243"/>
    </source>
</evidence>
<evidence type="ECO:0000259" key="2">
    <source>
        <dbReference type="Pfam" id="PF00437"/>
    </source>
</evidence>
<dbReference type="InterPro" id="IPR050921">
    <property type="entry name" value="T4SS_GSP_E_ATPase"/>
</dbReference>
<dbReference type="Gene3D" id="3.30.450.380">
    <property type="match status" value="1"/>
</dbReference>
<accession>A0A938YMK0</accession>
<dbReference type="Pfam" id="PF00437">
    <property type="entry name" value="T2SSE"/>
    <property type="match status" value="1"/>
</dbReference>
<sequence length="623" mass="69916">MEIGGLKVGDFLVKEEAGKRHLIFKCSECPYSANIADDVHCRYHAITVLGEVEADLIVLSEVYERVHAEEQTALLAEVAGLRQRFNVESIWSYKHLGRAGKECEQFFSERHDTIVKIAHDLLAYDPILSYLTLLKEIKKESSKSSSQGKAYADCTAPFVDTLGYMRQLFEETRLIKRTKDYLAKLSEIPETAQLYHSIFEAEVKPAFIGSRLMFKEMEKLELLDEYTVKKATVQIFNHPNKAENLYFINPPEYTLGPDRYFVMSKTREIVAGYQPGKTSLSTVAKSRRYFERVYESTIKDVARENSIGLEPDEITELASIVARYTVGYGILEILLSDRNLTDVYLDSPIGQRPLYVVHADHGQCQTNILYTVGEANSLISKMRAMSGRPFDEAHPVLDLNLPDLDTRAAIIGPPLAPDGIAFAFRLHKITPWTLSLFVENNFMNPLAAGLLDFFIDVQATMLITGSRGSGKTSLLGACILEIPQNTRIIVQEDTLEIPVPYMRNIGYNVQRLKTRSPISVSKTETEVAPEESLRTALRLGDSALVIGEIRSREAKVLYEAMRVGAAGNIVMGTVHGDSAYSVWDRVVNDLEVPNTSFKATDIVVVSRPIRFAGSLKRNRRVVQ</sequence>
<comment type="similarity">
    <text evidence="1">Belongs to the GSP E family.</text>
</comment>
<feature type="domain" description="Bacterial type II secretion system protein E" evidence="2">
    <location>
        <begin position="360"/>
        <end position="605"/>
    </location>
</feature>